<dbReference type="Pfam" id="PF09479">
    <property type="entry name" value="Flg_new"/>
    <property type="match status" value="1"/>
</dbReference>
<gene>
    <name evidence="4" type="ORF">CLOHYLEM_06534</name>
</gene>
<dbReference type="eggNOG" id="COG3266">
    <property type="taxonomic scope" value="Bacteria"/>
</dbReference>
<comment type="caution">
    <text evidence="4">The sequence shown here is derived from an EMBL/GenBank/DDBJ whole genome shotgun (WGS) entry which is preliminary data.</text>
</comment>
<dbReference type="HOGENOM" id="CLU_841194_0_0_9"/>
<proteinExistence type="predicted"/>
<dbReference type="STRING" id="553973.CLOHYLEM_06534"/>
<dbReference type="EMBL" id="ABYI02000027">
    <property type="protein sequence ID" value="EEG73424.1"/>
    <property type="molecule type" value="Genomic_DNA"/>
</dbReference>
<feature type="region of interest" description="Disordered" evidence="2">
    <location>
        <begin position="102"/>
        <end position="138"/>
    </location>
</feature>
<feature type="transmembrane region" description="Helical" evidence="3">
    <location>
        <begin position="21"/>
        <end position="41"/>
    </location>
</feature>
<organism evidence="4 5">
    <name type="scientific">[Clostridium] hylemonae DSM 15053</name>
    <dbReference type="NCBI Taxonomy" id="553973"/>
    <lineage>
        <taxon>Bacteria</taxon>
        <taxon>Bacillati</taxon>
        <taxon>Bacillota</taxon>
        <taxon>Clostridia</taxon>
        <taxon>Lachnospirales</taxon>
        <taxon>Lachnospiraceae</taxon>
    </lineage>
</organism>
<name>C0C374_9FIRM</name>
<dbReference type="InterPro" id="IPR013378">
    <property type="entry name" value="InlB-like_B-rpt"/>
</dbReference>
<dbReference type="Gene3D" id="2.60.40.4270">
    <property type="entry name" value="Listeria-Bacteroides repeat domain"/>
    <property type="match status" value="1"/>
</dbReference>
<evidence type="ECO:0000313" key="5">
    <source>
        <dbReference type="Proteomes" id="UP000004893"/>
    </source>
</evidence>
<accession>C0C374</accession>
<sequence>MLIVEDVLTLRTVGRRTRISAGHITAVILLILFVCCLYIIGLGQAVPGTVSSGLENVEDTDIQMPGPRPKQPDVKPFRRILDHPEEIGIVILPGKEPAKDRMKDMAAADKLKPDKAGSQDRPVTVPGSSAAEEEVPDDGTGVSISVHVTFHGNGGTLSVTEMTLEEYYLDLSALENPRRLGKEFDGWYIDPSCTTAFTGIEEGQTRVDLYAGWKEITTYICDDRGYITGYSDAAAVADEGTIILPNSPDCLGVEAGAFAGLEYEIFEVFIPPNIIYIAPGVLESFPYLMYIEVMAGNPAFYSDGGVLYKADGTLYVFPAGRDNWGAGDND</sequence>
<evidence type="ECO:0000256" key="3">
    <source>
        <dbReference type="SAM" id="Phobius"/>
    </source>
</evidence>
<dbReference type="GO" id="GO:0030313">
    <property type="term" value="C:cell envelope"/>
    <property type="evidence" value="ECO:0007669"/>
    <property type="project" value="UniProtKB-SubCell"/>
</dbReference>
<keyword evidence="5" id="KW-1185">Reference proteome</keyword>
<evidence type="ECO:0000256" key="2">
    <source>
        <dbReference type="SAM" id="MobiDB-lite"/>
    </source>
</evidence>
<dbReference type="Gene3D" id="3.80.10.10">
    <property type="entry name" value="Ribonuclease Inhibitor"/>
    <property type="match status" value="1"/>
</dbReference>
<keyword evidence="3" id="KW-0472">Membrane</keyword>
<dbReference type="InterPro" id="IPR042229">
    <property type="entry name" value="Listeria/Bacterioides_rpt_sf"/>
</dbReference>
<reference evidence="4" key="1">
    <citation type="submission" date="2009-02" db="EMBL/GenBank/DDBJ databases">
        <authorList>
            <person name="Fulton L."/>
            <person name="Clifton S."/>
            <person name="Fulton B."/>
            <person name="Xu J."/>
            <person name="Minx P."/>
            <person name="Pepin K.H."/>
            <person name="Johnson M."/>
            <person name="Bhonagiri V."/>
            <person name="Nash W.E."/>
            <person name="Mardis E.R."/>
            <person name="Wilson R.K."/>
        </authorList>
    </citation>
    <scope>NUCLEOTIDE SEQUENCE [LARGE SCALE GENOMIC DNA]</scope>
    <source>
        <strain evidence="4">DSM 15053</strain>
    </source>
</reference>
<evidence type="ECO:0000313" key="4">
    <source>
        <dbReference type="EMBL" id="EEG73424.1"/>
    </source>
</evidence>
<keyword evidence="3" id="KW-1133">Transmembrane helix</keyword>
<protein>
    <submittedName>
        <fullName evidence="4">Repeat protein</fullName>
    </submittedName>
</protein>
<dbReference type="Proteomes" id="UP000004893">
    <property type="component" value="Unassembled WGS sequence"/>
</dbReference>
<dbReference type="InterPro" id="IPR032675">
    <property type="entry name" value="LRR_dom_sf"/>
</dbReference>
<comment type="subcellular location">
    <subcellularLocation>
        <location evidence="1">Cell envelope</location>
    </subcellularLocation>
</comment>
<keyword evidence="3" id="KW-0812">Transmembrane</keyword>
<dbReference type="AlphaFoldDB" id="C0C374"/>
<reference evidence="4" key="2">
    <citation type="submission" date="2013-06" db="EMBL/GenBank/DDBJ databases">
        <title>Draft genome sequence of Clostridium hylemonae (DSM 15053).</title>
        <authorList>
            <person name="Sudarsanam P."/>
            <person name="Ley R."/>
            <person name="Guruge J."/>
            <person name="Turnbaugh P.J."/>
            <person name="Mahowald M."/>
            <person name="Liep D."/>
            <person name="Gordon J."/>
        </authorList>
    </citation>
    <scope>NUCLEOTIDE SEQUENCE</scope>
    <source>
        <strain evidence="4">DSM 15053</strain>
    </source>
</reference>
<evidence type="ECO:0000256" key="1">
    <source>
        <dbReference type="ARBA" id="ARBA00004196"/>
    </source>
</evidence>
<feature type="compositionally biased region" description="Basic and acidic residues" evidence="2">
    <location>
        <begin position="102"/>
        <end position="118"/>
    </location>
</feature>